<dbReference type="AlphaFoldDB" id="A0A165H0Z9"/>
<dbReference type="InParanoid" id="A0A165H0Z9"/>
<evidence type="ECO:0000313" key="2">
    <source>
        <dbReference type="EMBL" id="KZT58734.1"/>
    </source>
</evidence>
<evidence type="ECO:0000313" key="3">
    <source>
        <dbReference type="Proteomes" id="UP000076842"/>
    </source>
</evidence>
<dbReference type="EMBL" id="KV423948">
    <property type="protein sequence ID" value="KZT58734.1"/>
    <property type="molecule type" value="Genomic_DNA"/>
</dbReference>
<feature type="region of interest" description="Disordered" evidence="1">
    <location>
        <begin position="344"/>
        <end position="369"/>
    </location>
</feature>
<keyword evidence="3" id="KW-1185">Reference proteome</keyword>
<feature type="compositionally biased region" description="Low complexity" evidence="1">
    <location>
        <begin position="344"/>
        <end position="356"/>
    </location>
</feature>
<dbReference type="OrthoDB" id="3356373at2759"/>
<sequence>MATPARSPRLPLEVLYHVAEALASPPHPLSYTVPPDQRETLMSFCLTSPDLYDFCMPLFYQRVCIESARRLRRLRRARPAHLARITALFLDFEHLEDEVGMKIPDSDADIIGGQYRTFCRFSARAALYYEAAEHLSWLFSACRGSLQRLAFGSRGRPHPPWVSMDPIEDRAIEQFTSQANYAIASTVPGLRELICVRQNMEVGDYLGLGRSGGQRRWEKLERLAVYGTLSYKTHNAPPILPALECFCALNPFPSLALLSQAITTSPHLRELRLYNVSQPATEQGPTLRGAYGDLDKILQAMSMIGPAKGVELDSVPATRPPSPIRADYEADTFTPLPSATTASASAYAAASSSPPHRASPPPESRTKPVHVARLSLPPALEEDQRDRGESTSLIARLGREGLLWEWAGEEVSGVWVGGQEVLALA</sequence>
<gene>
    <name evidence="2" type="ORF">CALCODRAFT_232718</name>
</gene>
<protein>
    <submittedName>
        <fullName evidence="2">Uncharacterized protein</fullName>
    </submittedName>
</protein>
<name>A0A165H0Z9_9BASI</name>
<dbReference type="Proteomes" id="UP000076842">
    <property type="component" value="Unassembled WGS sequence"/>
</dbReference>
<reference evidence="2 3" key="1">
    <citation type="journal article" date="2016" name="Mol. Biol. Evol.">
        <title>Comparative Genomics of Early-Diverging Mushroom-Forming Fungi Provides Insights into the Origins of Lignocellulose Decay Capabilities.</title>
        <authorList>
            <person name="Nagy L.G."/>
            <person name="Riley R."/>
            <person name="Tritt A."/>
            <person name="Adam C."/>
            <person name="Daum C."/>
            <person name="Floudas D."/>
            <person name="Sun H."/>
            <person name="Yadav J.S."/>
            <person name="Pangilinan J."/>
            <person name="Larsson K.H."/>
            <person name="Matsuura K."/>
            <person name="Barry K."/>
            <person name="Labutti K."/>
            <person name="Kuo R."/>
            <person name="Ohm R.A."/>
            <person name="Bhattacharya S.S."/>
            <person name="Shirouzu T."/>
            <person name="Yoshinaga Y."/>
            <person name="Martin F.M."/>
            <person name="Grigoriev I.V."/>
            <person name="Hibbett D.S."/>
        </authorList>
    </citation>
    <scope>NUCLEOTIDE SEQUENCE [LARGE SCALE GENOMIC DNA]</scope>
    <source>
        <strain evidence="2 3">HHB12733</strain>
    </source>
</reference>
<organism evidence="2 3">
    <name type="scientific">Calocera cornea HHB12733</name>
    <dbReference type="NCBI Taxonomy" id="1353952"/>
    <lineage>
        <taxon>Eukaryota</taxon>
        <taxon>Fungi</taxon>
        <taxon>Dikarya</taxon>
        <taxon>Basidiomycota</taxon>
        <taxon>Agaricomycotina</taxon>
        <taxon>Dacrymycetes</taxon>
        <taxon>Dacrymycetales</taxon>
        <taxon>Dacrymycetaceae</taxon>
        <taxon>Calocera</taxon>
    </lineage>
</organism>
<proteinExistence type="predicted"/>
<evidence type="ECO:0000256" key="1">
    <source>
        <dbReference type="SAM" id="MobiDB-lite"/>
    </source>
</evidence>
<accession>A0A165H0Z9</accession>